<gene>
    <name evidence="1" type="ORF">HMPREF0673_00558</name>
</gene>
<proteinExistence type="predicted"/>
<name>G6AVC3_9BACT</name>
<evidence type="ECO:0000313" key="2">
    <source>
        <dbReference type="Proteomes" id="UP000004407"/>
    </source>
</evidence>
<organism evidence="1 2">
    <name type="scientific">Leyella stercorea DSM 18206</name>
    <dbReference type="NCBI Taxonomy" id="1002367"/>
    <lineage>
        <taxon>Bacteria</taxon>
        <taxon>Pseudomonadati</taxon>
        <taxon>Bacteroidota</taxon>
        <taxon>Bacteroidia</taxon>
        <taxon>Bacteroidales</taxon>
        <taxon>Prevotellaceae</taxon>
        <taxon>Leyella</taxon>
    </lineage>
</organism>
<comment type="caution">
    <text evidence="1">The sequence shown here is derived from an EMBL/GenBank/DDBJ whole genome shotgun (WGS) entry which is preliminary data.</text>
</comment>
<dbReference type="AlphaFoldDB" id="G6AVC3"/>
<protein>
    <submittedName>
        <fullName evidence="1">Uncharacterized protein</fullName>
    </submittedName>
</protein>
<sequence>MKFIKKILTMKSLKTKIIMSLLLTMCSFTTSLADSGYVFKGKIGKYPIVLTIWATAAFADGEYYYVSQGKNKPLKLQGNYDTEGYEDDVWYFTETVNGKRNGAFKLKWRRSVDNGYKRMTGTYVNIKGNSYYVNLTCVKVINNPDHI</sequence>
<dbReference type="Proteomes" id="UP000004407">
    <property type="component" value="Unassembled WGS sequence"/>
</dbReference>
<dbReference type="HOGENOM" id="CLU_1766345_0_0_10"/>
<reference evidence="1 2" key="1">
    <citation type="submission" date="2011-08" db="EMBL/GenBank/DDBJ databases">
        <authorList>
            <person name="Weinstock G."/>
            <person name="Sodergren E."/>
            <person name="Clifton S."/>
            <person name="Fulton L."/>
            <person name="Fulton B."/>
            <person name="Courtney L."/>
            <person name="Fronick C."/>
            <person name="Harrison M."/>
            <person name="Strong C."/>
            <person name="Farmer C."/>
            <person name="Delahaunty K."/>
            <person name="Markovic C."/>
            <person name="Hall O."/>
            <person name="Minx P."/>
            <person name="Tomlinson C."/>
            <person name="Mitreva M."/>
            <person name="Hou S."/>
            <person name="Chen J."/>
            <person name="Wollam A."/>
            <person name="Pepin K.H."/>
            <person name="Johnson M."/>
            <person name="Bhonagiri V."/>
            <person name="Zhang X."/>
            <person name="Suruliraj S."/>
            <person name="Warren W."/>
            <person name="Chinwalla A."/>
            <person name="Mardis E.R."/>
            <person name="Wilson R.K."/>
        </authorList>
    </citation>
    <scope>NUCLEOTIDE SEQUENCE [LARGE SCALE GENOMIC DNA]</scope>
    <source>
        <strain evidence="1 2">DSM 18206</strain>
    </source>
</reference>
<dbReference type="EMBL" id="AFZZ01000055">
    <property type="protein sequence ID" value="EHJ41620.1"/>
    <property type="molecule type" value="Genomic_DNA"/>
</dbReference>
<accession>G6AVC3</accession>
<evidence type="ECO:0000313" key="1">
    <source>
        <dbReference type="EMBL" id="EHJ41620.1"/>
    </source>
</evidence>